<keyword evidence="1" id="KW-0732">Signal</keyword>
<evidence type="ECO:0000256" key="1">
    <source>
        <dbReference type="SAM" id="SignalP"/>
    </source>
</evidence>
<protein>
    <submittedName>
        <fullName evidence="3">DUF4097 and DUF4098 domain-containing protein YvlB</fullName>
    </submittedName>
</protein>
<dbReference type="PANTHER" id="PTHR34094">
    <property type="match status" value="1"/>
</dbReference>
<feature type="domain" description="DUF4097" evidence="2">
    <location>
        <begin position="181"/>
        <end position="317"/>
    </location>
</feature>
<evidence type="ECO:0000313" key="4">
    <source>
        <dbReference type="Proteomes" id="UP001247620"/>
    </source>
</evidence>
<keyword evidence="4" id="KW-1185">Reference proteome</keyword>
<dbReference type="EMBL" id="JAVDUU010000003">
    <property type="protein sequence ID" value="MDR6943216.1"/>
    <property type="molecule type" value="Genomic_DNA"/>
</dbReference>
<comment type="caution">
    <text evidence="3">The sequence shown here is derived from an EMBL/GenBank/DDBJ whole genome shotgun (WGS) entry which is preliminary data.</text>
</comment>
<feature type="chain" id="PRO_5045134998" evidence="1">
    <location>
        <begin position="20"/>
        <end position="343"/>
    </location>
</feature>
<dbReference type="InterPro" id="IPR025164">
    <property type="entry name" value="Toastrack_DUF4097"/>
</dbReference>
<sequence length="343" mass="35797">MKKYLLLLFVACQCFAALAQNDRTPYMTKSLASAGIKAVFVKTSGGSIAVSGASGQESRVEIYITGNNGNNDLSKDEIKKRLENYILDVAVNNGELHATAKNKNSGFFNWRNSLNISFKVFVAKQVTTSLNTSGGSISLDNLTGRQDFETSGGSLRVDNLTGAIHGRTSGGSINISNSGQDIDMQTSGGSVHATNCQGHIKLQTSGGSLQLEGLKGNINATTSGGSIHASNIGGEFVTGTSGGSINLSQLACALDASTSGGSFHAQFNSVGKYVKIDVSSGHIDLDIPSKQGLDLDLRGEKIEANLAGNFNGTKEKEKVQGKLNGGGAPFEVRGNGRINLSLN</sequence>
<feature type="signal peptide" evidence="1">
    <location>
        <begin position="1"/>
        <end position="19"/>
    </location>
</feature>
<organism evidence="3 4">
    <name type="scientific">Mucilaginibacter pocheonensis</name>
    <dbReference type="NCBI Taxonomy" id="398050"/>
    <lineage>
        <taxon>Bacteria</taxon>
        <taxon>Pseudomonadati</taxon>
        <taxon>Bacteroidota</taxon>
        <taxon>Sphingobacteriia</taxon>
        <taxon>Sphingobacteriales</taxon>
        <taxon>Sphingobacteriaceae</taxon>
        <taxon>Mucilaginibacter</taxon>
    </lineage>
</organism>
<proteinExistence type="predicted"/>
<dbReference type="RefSeq" id="WP_310097092.1">
    <property type="nucleotide sequence ID" value="NZ_JAVDUU010000003.1"/>
</dbReference>
<accession>A0ABU1TED4</accession>
<dbReference type="Pfam" id="PF13349">
    <property type="entry name" value="DUF4097"/>
    <property type="match status" value="1"/>
</dbReference>
<evidence type="ECO:0000313" key="3">
    <source>
        <dbReference type="EMBL" id="MDR6943216.1"/>
    </source>
</evidence>
<gene>
    <name evidence="3" type="ORF">J2W55_003069</name>
</gene>
<dbReference type="PANTHER" id="PTHR34094:SF1">
    <property type="entry name" value="PROTEIN FAM185A"/>
    <property type="match status" value="1"/>
</dbReference>
<evidence type="ECO:0000259" key="2">
    <source>
        <dbReference type="Pfam" id="PF13349"/>
    </source>
</evidence>
<name>A0ABU1TED4_9SPHI</name>
<reference evidence="3 4" key="1">
    <citation type="submission" date="2023-07" db="EMBL/GenBank/DDBJ databases">
        <title>Sorghum-associated microbial communities from plants grown in Nebraska, USA.</title>
        <authorList>
            <person name="Schachtman D."/>
        </authorList>
    </citation>
    <scope>NUCLEOTIDE SEQUENCE [LARGE SCALE GENOMIC DNA]</scope>
    <source>
        <strain evidence="3 4">3262</strain>
    </source>
</reference>
<dbReference type="Proteomes" id="UP001247620">
    <property type="component" value="Unassembled WGS sequence"/>
</dbReference>